<dbReference type="AlphaFoldDB" id="A0A1I1ATK8"/>
<accession>A0A1I1ATK8</accession>
<dbReference type="OrthoDB" id="3430276at2"/>
<sequence length="65" mass="7311">MTQQHRSGPDWRKSSYSDADGDGDCVEVDFRRDLVGLRDSKSPEAGALRVTARTWRAFLAGTRVR</sequence>
<gene>
    <name evidence="3" type="ORF">SAMN05216266_11019</name>
</gene>
<feature type="domain" description="DUF397" evidence="2">
    <location>
        <begin position="10"/>
        <end position="63"/>
    </location>
</feature>
<dbReference type="STRING" id="490629.SAMN05216266_11019"/>
<dbReference type="Proteomes" id="UP000243799">
    <property type="component" value="Unassembled WGS sequence"/>
</dbReference>
<dbReference type="EMBL" id="FOKG01000010">
    <property type="protein sequence ID" value="SFB39788.1"/>
    <property type="molecule type" value="Genomic_DNA"/>
</dbReference>
<dbReference type="InterPro" id="IPR007278">
    <property type="entry name" value="DUF397"/>
</dbReference>
<dbReference type="Pfam" id="PF04149">
    <property type="entry name" value="DUF397"/>
    <property type="match status" value="1"/>
</dbReference>
<protein>
    <recommendedName>
        <fullName evidence="2">DUF397 domain-containing protein</fullName>
    </recommendedName>
</protein>
<proteinExistence type="predicted"/>
<evidence type="ECO:0000313" key="3">
    <source>
        <dbReference type="EMBL" id="SFB39788.1"/>
    </source>
</evidence>
<keyword evidence="4" id="KW-1185">Reference proteome</keyword>
<evidence type="ECO:0000313" key="4">
    <source>
        <dbReference type="Proteomes" id="UP000243799"/>
    </source>
</evidence>
<evidence type="ECO:0000259" key="2">
    <source>
        <dbReference type="Pfam" id="PF04149"/>
    </source>
</evidence>
<reference evidence="4" key="1">
    <citation type="submission" date="2016-10" db="EMBL/GenBank/DDBJ databases">
        <authorList>
            <person name="Varghese N."/>
            <person name="Submissions S."/>
        </authorList>
    </citation>
    <scope>NUCLEOTIDE SEQUENCE [LARGE SCALE GENOMIC DNA]</scope>
    <source>
        <strain evidence="4">CGMCC 4.3568</strain>
    </source>
</reference>
<feature type="region of interest" description="Disordered" evidence="1">
    <location>
        <begin position="1"/>
        <end position="23"/>
    </location>
</feature>
<organism evidence="3 4">
    <name type="scientific">Amycolatopsis marina</name>
    <dbReference type="NCBI Taxonomy" id="490629"/>
    <lineage>
        <taxon>Bacteria</taxon>
        <taxon>Bacillati</taxon>
        <taxon>Actinomycetota</taxon>
        <taxon>Actinomycetes</taxon>
        <taxon>Pseudonocardiales</taxon>
        <taxon>Pseudonocardiaceae</taxon>
        <taxon>Amycolatopsis</taxon>
    </lineage>
</organism>
<dbReference type="RefSeq" id="WP_091674309.1">
    <property type="nucleotide sequence ID" value="NZ_FOKG01000010.1"/>
</dbReference>
<name>A0A1I1ATK8_9PSEU</name>
<evidence type="ECO:0000256" key="1">
    <source>
        <dbReference type="SAM" id="MobiDB-lite"/>
    </source>
</evidence>